<comment type="caution">
    <text evidence="2">The sequence shown here is derived from an EMBL/GenBank/DDBJ whole genome shotgun (WGS) entry which is preliminary data.</text>
</comment>
<accession>A0A0W8FG34</accession>
<name>A0A0W8FG34_9ZZZZ</name>
<evidence type="ECO:0000313" key="2">
    <source>
        <dbReference type="EMBL" id="KUG19852.1"/>
    </source>
</evidence>
<evidence type="ECO:0000256" key="1">
    <source>
        <dbReference type="SAM" id="MobiDB-lite"/>
    </source>
</evidence>
<dbReference type="AlphaFoldDB" id="A0A0W8FG34"/>
<dbReference type="EMBL" id="LNQE01001251">
    <property type="protein sequence ID" value="KUG19852.1"/>
    <property type="molecule type" value="Genomic_DNA"/>
</dbReference>
<protein>
    <submittedName>
        <fullName evidence="2">Uncharacterized protein</fullName>
    </submittedName>
</protein>
<reference evidence="2" key="1">
    <citation type="journal article" date="2015" name="Proc. Natl. Acad. Sci. U.S.A.">
        <title>Networks of energetic and metabolic interactions define dynamics in microbial communities.</title>
        <authorList>
            <person name="Embree M."/>
            <person name="Liu J.K."/>
            <person name="Al-Bassam M.M."/>
            <person name="Zengler K."/>
        </authorList>
    </citation>
    <scope>NUCLEOTIDE SEQUENCE</scope>
</reference>
<sequence length="51" mass="5722">MGSIFTGAEEGVSPSPVSPHYDAPHGQLQQNRRERDPDPGCPYPMHRDLYQ</sequence>
<gene>
    <name evidence="2" type="ORF">ASZ90_010429</name>
</gene>
<proteinExistence type="predicted"/>
<organism evidence="2">
    <name type="scientific">hydrocarbon metagenome</name>
    <dbReference type="NCBI Taxonomy" id="938273"/>
    <lineage>
        <taxon>unclassified sequences</taxon>
        <taxon>metagenomes</taxon>
        <taxon>ecological metagenomes</taxon>
    </lineage>
</organism>
<feature type="region of interest" description="Disordered" evidence="1">
    <location>
        <begin position="1"/>
        <end position="51"/>
    </location>
</feature>